<evidence type="ECO:0000313" key="3">
    <source>
        <dbReference type="Proteomes" id="UP000240621"/>
    </source>
</evidence>
<name>A0A2P8CBQ9_9BACT</name>
<gene>
    <name evidence="2" type="ORF">CLV93_106154</name>
    <name evidence="1" type="ORF">JCM18694_30940</name>
</gene>
<reference evidence="2 3" key="1">
    <citation type="submission" date="2018-03" db="EMBL/GenBank/DDBJ databases">
        <title>Genomic Encyclopedia of Archaeal and Bacterial Type Strains, Phase II (KMG-II): from individual species to whole genera.</title>
        <authorList>
            <person name="Goeker M."/>
        </authorList>
    </citation>
    <scope>NUCLEOTIDE SEQUENCE [LARGE SCALE GENOMIC DNA]</scope>
    <source>
        <strain evidence="2 3">DSM 27267</strain>
    </source>
</reference>
<evidence type="ECO:0000313" key="2">
    <source>
        <dbReference type="EMBL" id="PSK82408.1"/>
    </source>
</evidence>
<evidence type="ECO:0008006" key="5">
    <source>
        <dbReference type="Google" id="ProtNLM"/>
    </source>
</evidence>
<keyword evidence="4" id="KW-1185">Reference proteome</keyword>
<dbReference type="EMBL" id="BLAU01000001">
    <property type="protein sequence ID" value="GET22848.1"/>
    <property type="molecule type" value="Genomic_DNA"/>
</dbReference>
<comment type="caution">
    <text evidence="2">The sequence shown here is derived from an EMBL/GenBank/DDBJ whole genome shotgun (WGS) entry which is preliminary data.</text>
</comment>
<protein>
    <recommendedName>
        <fullName evidence="5">Lipoprotein</fullName>
    </recommendedName>
</protein>
<dbReference type="OrthoDB" id="9894905at2"/>
<organism evidence="2 3">
    <name type="scientific">Prolixibacter denitrificans</name>
    <dbReference type="NCBI Taxonomy" id="1541063"/>
    <lineage>
        <taxon>Bacteria</taxon>
        <taxon>Pseudomonadati</taxon>
        <taxon>Bacteroidota</taxon>
        <taxon>Bacteroidia</taxon>
        <taxon>Marinilabiliales</taxon>
        <taxon>Prolixibacteraceae</taxon>
        <taxon>Prolixibacter</taxon>
    </lineage>
</organism>
<proteinExistence type="predicted"/>
<dbReference type="Proteomes" id="UP000396862">
    <property type="component" value="Unassembled WGS sequence"/>
</dbReference>
<dbReference type="Proteomes" id="UP000240621">
    <property type="component" value="Unassembled WGS sequence"/>
</dbReference>
<dbReference type="EMBL" id="PYGC01000006">
    <property type="protein sequence ID" value="PSK82408.1"/>
    <property type="molecule type" value="Genomic_DNA"/>
</dbReference>
<accession>A0A2P8CBQ9</accession>
<evidence type="ECO:0000313" key="1">
    <source>
        <dbReference type="EMBL" id="GET22848.1"/>
    </source>
</evidence>
<sequence>MKHILILVVLSLVMLTGCSMQGKLTRAYEGKKWEQVQLSEGRPTRVENRANGEKVMVYVREKNLGKARINTGSFQYDEFASPPATKTETTRFYVSKDGIVKRVEFERDYER</sequence>
<dbReference type="AlphaFoldDB" id="A0A2P8CBQ9"/>
<dbReference type="RefSeq" id="WP_106542618.1">
    <property type="nucleotide sequence ID" value="NZ_BLAU01000001.1"/>
</dbReference>
<evidence type="ECO:0000313" key="4">
    <source>
        <dbReference type="Proteomes" id="UP000396862"/>
    </source>
</evidence>
<reference evidence="1 4" key="2">
    <citation type="submission" date="2019-10" db="EMBL/GenBank/DDBJ databases">
        <title>Prolixibacter strains distinguished by the presence of nitrate reductase genes were adept at nitrate-dependent anaerobic corrosion of metallic iron and carbon steel.</title>
        <authorList>
            <person name="Iino T."/>
            <person name="Shono N."/>
            <person name="Ito K."/>
            <person name="Nakamura R."/>
            <person name="Sueoka K."/>
            <person name="Harayama S."/>
            <person name="Ohkuma M."/>
        </authorList>
    </citation>
    <scope>NUCLEOTIDE SEQUENCE [LARGE SCALE GENOMIC DNA]</scope>
    <source>
        <strain evidence="1 4">MIC1-1</strain>
    </source>
</reference>
<dbReference type="PROSITE" id="PS51257">
    <property type="entry name" value="PROKAR_LIPOPROTEIN"/>
    <property type="match status" value="1"/>
</dbReference>